<evidence type="ECO:0000313" key="3">
    <source>
        <dbReference type="Proteomes" id="UP000095281"/>
    </source>
</evidence>
<dbReference type="Gene3D" id="3.40.395.10">
    <property type="entry name" value="Adenoviral Proteinase, Chain A"/>
    <property type="match status" value="1"/>
</dbReference>
<feature type="region of interest" description="Disordered" evidence="1">
    <location>
        <begin position="214"/>
        <end position="246"/>
    </location>
</feature>
<dbReference type="WBParaSite" id="MhA1_Contig1153.frz3.gene1">
    <property type="protein sequence ID" value="MhA1_Contig1153.frz3.gene1"/>
    <property type="gene ID" value="MhA1_Contig1153.frz3.gene1"/>
</dbReference>
<evidence type="ECO:0000313" key="4">
    <source>
        <dbReference type="WBParaSite" id="MhA1_Contig1153.frz3.gene1"/>
    </source>
</evidence>
<sequence>MYALCAQCIMRNYALCATMHYAHNFPEEDFLSRCYGLIQGQVPELILFPLNFPNHWTLVVWDSSENRGFFIDSFSSPFHSRMHGDERVPIVQSYITRMTNIPIHDINIVDYDTFLYTNQNDGNSCGYFTCLYAEAWLFNNRNMLFQDFNINTEKRRILWHLNNLFTGDNFEYHPRTQYPIEHVVPDEGVVVNNEPFVFLEPDPPSKNLRRSERIRARKSATPAPTIRPPAPTPVASQVSSSSTPIGRLCTRRHKGFPCADVRSKHTADYYDSGNFGDSICYYCGALLLNSEVHKAHKSTYKRISSSFCCKSGKVTIPSYTSHPDFLVNLLKNNSKESKEFLKNQNLYNSLLAFASVSVGHEDSSLDGSVCFMLNGEFSRRLSSMFSGHLTPSFSQLYILDANEALNLRTQNTQYGGDRVDPSTLEKLDQLLRETHPFAKTYKNFHTQYEDTLQRDGPDSVKHFRLTLVEERDAPAKIRDPSLHTRQVNLPDEISMFSITTESDDPKLKGIYITDLAGSLFELPSYHPMTDTLCYPLLFPNGDDGYHKNYKFNRIEGRSSDHIYYSNDSCSDDELDETTTKNKLTLRDYIRYRLAIRQDEPLHNIWSAGGGLSQKFVLDYAARIDAEVASFLRNEALDLRKTLPENILRHLAHDAKLQSVDQLGSVVMFRKKNPGTRPYFQDMFYDATTIMARTRKLGCSAYMLTFTSNPRWPEIKRNFLCKDQKLVDRFDIICRIYEDKKRKLTHLINNKNILGNILGSAQSREFQKRIGGPHLHRVFCTDTEATADNIDNLIWAHIPPKPSDSDKSDWANFIRNVRDLLPKFQLHDCGDHCRESDGRCKKRFPKPFCRQTILHDNKPADYYRPSPADGGEVLTIKRGRTTVKYDNSRVVPYNPLIMVMFQSHHNFEYAYGQSDNLKYALKYPFKGAMFSYAKTTVGTVNVDEPAQYAKMLYRSPSEAISRILGLKYAELSHAVIPLSIHLPDKPPIYMTPATRKQKISQVAQAARQCGLFEDNSVWERTLREGSQSLTPSQMRQLFVNILVFGSTDDCVIDAVHLWNMFLDFMYDRRCTDAQRPLRIDRALAIIERYLLAIKTKIFV</sequence>
<name>A0A1I8AZA9_MELHA</name>
<accession>A0A1I8AZA9</accession>
<evidence type="ECO:0000259" key="2">
    <source>
        <dbReference type="Pfam" id="PF14214"/>
    </source>
</evidence>
<proteinExistence type="predicted"/>
<keyword evidence="3" id="KW-1185">Reference proteome</keyword>
<reference evidence="4" key="1">
    <citation type="submission" date="2016-11" db="UniProtKB">
        <authorList>
            <consortium name="WormBaseParasite"/>
        </authorList>
    </citation>
    <scope>IDENTIFICATION</scope>
</reference>
<dbReference type="PANTHER" id="PTHR45786:SF74">
    <property type="entry name" value="ATP-DEPENDENT DNA HELICASE"/>
    <property type="match status" value="1"/>
</dbReference>
<dbReference type="Pfam" id="PF14214">
    <property type="entry name" value="Helitron_like_N"/>
    <property type="match status" value="1"/>
</dbReference>
<dbReference type="Proteomes" id="UP000095281">
    <property type="component" value="Unplaced"/>
</dbReference>
<protein>
    <submittedName>
        <fullName evidence="4">Helitron_like_N domain-containing protein</fullName>
    </submittedName>
</protein>
<feature type="domain" description="Helitron helicase-like" evidence="2">
    <location>
        <begin position="588"/>
        <end position="777"/>
    </location>
</feature>
<dbReference type="SUPFAM" id="SSF54001">
    <property type="entry name" value="Cysteine proteinases"/>
    <property type="match status" value="1"/>
</dbReference>
<dbReference type="AlphaFoldDB" id="A0A1I8AZA9"/>
<organism evidence="3 4">
    <name type="scientific">Meloidogyne hapla</name>
    <name type="common">Root-knot nematode worm</name>
    <dbReference type="NCBI Taxonomy" id="6305"/>
    <lineage>
        <taxon>Eukaryota</taxon>
        <taxon>Metazoa</taxon>
        <taxon>Ecdysozoa</taxon>
        <taxon>Nematoda</taxon>
        <taxon>Chromadorea</taxon>
        <taxon>Rhabditida</taxon>
        <taxon>Tylenchina</taxon>
        <taxon>Tylenchomorpha</taxon>
        <taxon>Tylenchoidea</taxon>
        <taxon>Meloidogynidae</taxon>
        <taxon>Meloidogyninae</taxon>
        <taxon>Meloidogyne</taxon>
    </lineage>
</organism>
<dbReference type="InterPro" id="IPR025476">
    <property type="entry name" value="Helitron_helicase-like"/>
</dbReference>
<evidence type="ECO:0000256" key="1">
    <source>
        <dbReference type="SAM" id="MobiDB-lite"/>
    </source>
</evidence>
<feature type="compositionally biased region" description="Polar residues" evidence="1">
    <location>
        <begin position="234"/>
        <end position="244"/>
    </location>
</feature>
<dbReference type="InterPro" id="IPR038765">
    <property type="entry name" value="Papain-like_cys_pep_sf"/>
</dbReference>
<dbReference type="PANTHER" id="PTHR45786">
    <property type="entry name" value="DNA BINDING PROTEIN-LIKE"/>
    <property type="match status" value="1"/>
</dbReference>